<feature type="region of interest" description="Disordered" evidence="1">
    <location>
        <begin position="1"/>
        <end position="20"/>
    </location>
</feature>
<gene>
    <name evidence="2" type="ORF">ACHHYP_01066</name>
</gene>
<feature type="compositionally biased region" description="Low complexity" evidence="1">
    <location>
        <begin position="50"/>
        <end position="63"/>
    </location>
</feature>
<keyword evidence="3" id="KW-1185">Reference proteome</keyword>
<dbReference type="OrthoDB" id="77143at2759"/>
<dbReference type="Proteomes" id="UP000243579">
    <property type="component" value="Unassembled WGS sequence"/>
</dbReference>
<dbReference type="EMBL" id="JNBR01000008">
    <property type="protein sequence ID" value="OQS01415.1"/>
    <property type="molecule type" value="Genomic_DNA"/>
</dbReference>
<evidence type="ECO:0000313" key="3">
    <source>
        <dbReference type="Proteomes" id="UP000243579"/>
    </source>
</evidence>
<comment type="caution">
    <text evidence="2">The sequence shown here is derived from an EMBL/GenBank/DDBJ whole genome shotgun (WGS) entry which is preliminary data.</text>
</comment>
<name>A0A1V9ZTT0_ACHHY</name>
<proteinExistence type="predicted"/>
<evidence type="ECO:0000256" key="1">
    <source>
        <dbReference type="SAM" id="MobiDB-lite"/>
    </source>
</evidence>
<protein>
    <submittedName>
        <fullName evidence="2">Uncharacterized protein</fullName>
    </submittedName>
</protein>
<sequence>MDSQHRREEPTTLESLPPSSLFAKLPTGFWARKTKTDDVKLVDDGPLSPTPSTTSESSSAASFESTVIEADSRVHAMDDFANLVVENNATTDEALARVTKQNEFLVALLRKVTLKVTQNRSEMAAQHHRIQDLERALAKATALPAAAEMSTQTELDMEHLERLDADRETHEAMTWQLKIANAKVTSLSKCLQTERADHDAKMQEQARLIFQLEQQLNQFANVPLPPASAPRTSTALVKQPPTAPVPMESTGYLSDLHSILAGFLQQTLGVDIKSFSTKAGQMDLGMLKAHLRATTVARSTAVPPTPAPCQKHLVELDSIQDRVLAHMEAARVFLSTFALSPRGQSCDLFGEAEA</sequence>
<dbReference type="AlphaFoldDB" id="A0A1V9ZTT0"/>
<feature type="compositionally biased region" description="Basic and acidic residues" evidence="1">
    <location>
        <begin position="1"/>
        <end position="10"/>
    </location>
</feature>
<feature type="region of interest" description="Disordered" evidence="1">
    <location>
        <begin position="40"/>
        <end position="63"/>
    </location>
</feature>
<evidence type="ECO:0000313" key="2">
    <source>
        <dbReference type="EMBL" id="OQS01415.1"/>
    </source>
</evidence>
<organism evidence="2 3">
    <name type="scientific">Achlya hypogyna</name>
    <name type="common">Oomycete</name>
    <name type="synonym">Protoachlya hypogyna</name>
    <dbReference type="NCBI Taxonomy" id="1202772"/>
    <lineage>
        <taxon>Eukaryota</taxon>
        <taxon>Sar</taxon>
        <taxon>Stramenopiles</taxon>
        <taxon>Oomycota</taxon>
        <taxon>Saprolegniomycetes</taxon>
        <taxon>Saprolegniales</taxon>
        <taxon>Achlyaceae</taxon>
        <taxon>Achlya</taxon>
    </lineage>
</organism>
<accession>A0A1V9ZTT0</accession>
<reference evidence="2 3" key="1">
    <citation type="journal article" date="2014" name="Genome Biol. Evol.">
        <title>The secreted proteins of Achlya hypogyna and Thraustotheca clavata identify the ancestral oomycete secretome and reveal gene acquisitions by horizontal gene transfer.</title>
        <authorList>
            <person name="Misner I."/>
            <person name="Blouin N."/>
            <person name="Leonard G."/>
            <person name="Richards T.A."/>
            <person name="Lane C.E."/>
        </authorList>
    </citation>
    <scope>NUCLEOTIDE SEQUENCE [LARGE SCALE GENOMIC DNA]</scope>
    <source>
        <strain evidence="2 3">ATCC 48635</strain>
    </source>
</reference>